<name>A0AAD7DHI3_MYCRO</name>
<organism evidence="2 3">
    <name type="scientific">Mycena rosella</name>
    <name type="common">Pink bonnet</name>
    <name type="synonym">Agaricus rosellus</name>
    <dbReference type="NCBI Taxonomy" id="1033263"/>
    <lineage>
        <taxon>Eukaryota</taxon>
        <taxon>Fungi</taxon>
        <taxon>Dikarya</taxon>
        <taxon>Basidiomycota</taxon>
        <taxon>Agaricomycotina</taxon>
        <taxon>Agaricomycetes</taxon>
        <taxon>Agaricomycetidae</taxon>
        <taxon>Agaricales</taxon>
        <taxon>Marasmiineae</taxon>
        <taxon>Mycenaceae</taxon>
        <taxon>Mycena</taxon>
    </lineage>
</organism>
<reference evidence="2" key="1">
    <citation type="submission" date="2023-03" db="EMBL/GenBank/DDBJ databases">
        <title>Massive genome expansion in bonnet fungi (Mycena s.s.) driven by repeated elements and novel gene families across ecological guilds.</title>
        <authorList>
            <consortium name="Lawrence Berkeley National Laboratory"/>
            <person name="Harder C.B."/>
            <person name="Miyauchi S."/>
            <person name="Viragh M."/>
            <person name="Kuo A."/>
            <person name="Thoen E."/>
            <person name="Andreopoulos B."/>
            <person name="Lu D."/>
            <person name="Skrede I."/>
            <person name="Drula E."/>
            <person name="Henrissat B."/>
            <person name="Morin E."/>
            <person name="Kohler A."/>
            <person name="Barry K."/>
            <person name="LaButti K."/>
            <person name="Morin E."/>
            <person name="Salamov A."/>
            <person name="Lipzen A."/>
            <person name="Mereny Z."/>
            <person name="Hegedus B."/>
            <person name="Baldrian P."/>
            <person name="Stursova M."/>
            <person name="Weitz H."/>
            <person name="Taylor A."/>
            <person name="Grigoriev I.V."/>
            <person name="Nagy L.G."/>
            <person name="Martin F."/>
            <person name="Kauserud H."/>
        </authorList>
    </citation>
    <scope>NUCLEOTIDE SEQUENCE</scope>
    <source>
        <strain evidence="2">CBHHK067</strain>
    </source>
</reference>
<keyword evidence="3" id="KW-1185">Reference proteome</keyword>
<accession>A0AAD7DHI3</accession>
<comment type="caution">
    <text evidence="2">The sequence shown here is derived from an EMBL/GenBank/DDBJ whole genome shotgun (WGS) entry which is preliminary data.</text>
</comment>
<dbReference type="EMBL" id="JARKIE010000055">
    <property type="protein sequence ID" value="KAJ7691906.1"/>
    <property type="molecule type" value="Genomic_DNA"/>
</dbReference>
<dbReference type="Proteomes" id="UP001221757">
    <property type="component" value="Unassembled WGS sequence"/>
</dbReference>
<proteinExistence type="predicted"/>
<evidence type="ECO:0000313" key="2">
    <source>
        <dbReference type="EMBL" id="KAJ7691906.1"/>
    </source>
</evidence>
<evidence type="ECO:0000256" key="1">
    <source>
        <dbReference type="SAM" id="MobiDB-lite"/>
    </source>
</evidence>
<sequence>MAMFRGARSSFEAVIGHIGGHGGVASRTSNNVNSSSSNIIRPPGFTLISYQGPVYPPLPPQRFRPCLRLCRVAYYQGSNGSGANWPSSSRGNSLVQRQVHYTPTSSPTNSSGRHGRGRRSHSHSDDMNLLYTENLAQNRKEATRIKAAAMNCAKLKDLLPISNQKSSKMSLLDRGVDLRRRNYPGLSTPLMATIVHEKNYSQYKYDGM</sequence>
<feature type="region of interest" description="Disordered" evidence="1">
    <location>
        <begin position="101"/>
        <end position="126"/>
    </location>
</feature>
<dbReference type="AlphaFoldDB" id="A0AAD7DHI3"/>
<gene>
    <name evidence="2" type="ORF">B0H17DRAFT_1200768</name>
</gene>
<evidence type="ECO:0000313" key="3">
    <source>
        <dbReference type="Proteomes" id="UP001221757"/>
    </source>
</evidence>
<protein>
    <recommendedName>
        <fullName evidence="4">BHLH domain-containing protein</fullName>
    </recommendedName>
</protein>
<evidence type="ECO:0008006" key="4">
    <source>
        <dbReference type="Google" id="ProtNLM"/>
    </source>
</evidence>